<protein>
    <submittedName>
        <fullName evidence="1">Uncharacterized protein</fullName>
    </submittedName>
</protein>
<evidence type="ECO:0000313" key="1">
    <source>
        <dbReference type="EMBL" id="MBB3978686.1"/>
    </source>
</evidence>
<gene>
    <name evidence="1" type="ORF">GGQ64_003921</name>
</gene>
<dbReference type="Proteomes" id="UP000574761">
    <property type="component" value="Unassembled WGS sequence"/>
</dbReference>
<name>A0A7W6DCF9_9HYPH</name>
<keyword evidence="2" id="KW-1185">Reference proteome</keyword>
<dbReference type="AlphaFoldDB" id="A0A7W6DCF9"/>
<dbReference type="RefSeq" id="WP_183806944.1">
    <property type="nucleotide sequence ID" value="NZ_JACIEE010000008.1"/>
</dbReference>
<accession>A0A7W6DCF9</accession>
<reference evidence="1 2" key="1">
    <citation type="submission" date="2020-08" db="EMBL/GenBank/DDBJ databases">
        <title>Genomic Encyclopedia of Type Strains, Phase IV (KMG-IV): sequencing the most valuable type-strain genomes for metagenomic binning, comparative biology and taxonomic classification.</title>
        <authorList>
            <person name="Goeker M."/>
        </authorList>
    </citation>
    <scope>NUCLEOTIDE SEQUENCE [LARGE SCALE GENOMIC DNA]</scope>
    <source>
        <strain evidence="1 2">DSM 100211</strain>
    </source>
</reference>
<comment type="caution">
    <text evidence="1">The sequence shown here is derived from an EMBL/GenBank/DDBJ whole genome shotgun (WGS) entry which is preliminary data.</text>
</comment>
<dbReference type="EMBL" id="JACIEE010000008">
    <property type="protein sequence ID" value="MBB3978686.1"/>
    <property type="molecule type" value="Genomic_DNA"/>
</dbReference>
<proteinExistence type="predicted"/>
<sequence>MITRFIRADDFVGPGDLAMLQRVFDELCKECLLSQRSAAADELARQVIQLYKAGAREPEKLISMAGNRLRRPTG</sequence>
<evidence type="ECO:0000313" key="2">
    <source>
        <dbReference type="Proteomes" id="UP000574761"/>
    </source>
</evidence>
<organism evidence="1 2">
    <name type="scientific">Mycoplana azooxidifex</name>
    <dbReference type="NCBI Taxonomy" id="1636188"/>
    <lineage>
        <taxon>Bacteria</taxon>
        <taxon>Pseudomonadati</taxon>
        <taxon>Pseudomonadota</taxon>
        <taxon>Alphaproteobacteria</taxon>
        <taxon>Hyphomicrobiales</taxon>
        <taxon>Rhizobiaceae</taxon>
        <taxon>Mycoplana</taxon>
    </lineage>
</organism>